<dbReference type="InterPro" id="IPR036397">
    <property type="entry name" value="RNaseH_sf"/>
</dbReference>
<sequence length="259" mass="29563">MACEARPYPKDRMRKLVESKSLELDDLDNLPTCESCLKGNMTKKSFVGQSTLASSLLDLIHTDVCGPVNTLARGGYSYFITFIVDHSRYGYVCRMRYNFEAFGRFKEYILEVENQTGHKIKAHRSHQGRECLNGEFIDYLNENGILSQWTPPRTPQLNGVGYAVETAAKLLNLAPSRQYPRHHMRYGIVNQRITTTYRYGFLGTTSQLDNDPRTYGEAMQDIDFDKWLEAMRSEMDPIGSNQVWTLIDPPKGVKPVGSK</sequence>
<dbReference type="Gene3D" id="3.30.420.10">
    <property type="entry name" value="Ribonuclease H-like superfamily/Ribonuclease H"/>
    <property type="match status" value="1"/>
</dbReference>
<dbReference type="PANTHER" id="PTHR42648">
    <property type="entry name" value="TRANSPOSASE, PUTATIVE-RELATED"/>
    <property type="match status" value="1"/>
</dbReference>
<organism evidence="1">
    <name type="scientific">Sesamum calycinum</name>
    <dbReference type="NCBI Taxonomy" id="2727403"/>
    <lineage>
        <taxon>Eukaryota</taxon>
        <taxon>Viridiplantae</taxon>
        <taxon>Streptophyta</taxon>
        <taxon>Embryophyta</taxon>
        <taxon>Tracheophyta</taxon>
        <taxon>Spermatophyta</taxon>
        <taxon>Magnoliopsida</taxon>
        <taxon>eudicotyledons</taxon>
        <taxon>Gunneridae</taxon>
        <taxon>Pentapetalae</taxon>
        <taxon>asterids</taxon>
        <taxon>lamiids</taxon>
        <taxon>Lamiales</taxon>
        <taxon>Pedaliaceae</taxon>
        <taxon>Sesamum</taxon>
    </lineage>
</organism>
<dbReference type="InterPro" id="IPR012337">
    <property type="entry name" value="RNaseH-like_sf"/>
</dbReference>
<dbReference type="PANTHER" id="PTHR42648:SF27">
    <property type="entry name" value="RNA-DIRECTED DNA POLYMERASE"/>
    <property type="match status" value="1"/>
</dbReference>
<dbReference type="SUPFAM" id="SSF53098">
    <property type="entry name" value="Ribonuclease H-like"/>
    <property type="match status" value="1"/>
</dbReference>
<evidence type="ECO:0000313" key="1">
    <source>
        <dbReference type="EMBL" id="KAL0381951.1"/>
    </source>
</evidence>
<dbReference type="GO" id="GO:0003676">
    <property type="term" value="F:nucleic acid binding"/>
    <property type="evidence" value="ECO:0007669"/>
    <property type="project" value="InterPro"/>
</dbReference>
<gene>
    <name evidence="1" type="ORF">Scaly_0482400</name>
</gene>
<dbReference type="EMBL" id="JACGWM010000003">
    <property type="protein sequence ID" value="KAL0381951.1"/>
    <property type="molecule type" value="Genomic_DNA"/>
</dbReference>
<proteinExistence type="predicted"/>
<dbReference type="AlphaFoldDB" id="A0AAW2RP37"/>
<comment type="caution">
    <text evidence="1">The sequence shown here is derived from an EMBL/GenBank/DDBJ whole genome shotgun (WGS) entry which is preliminary data.</text>
</comment>
<protein>
    <submittedName>
        <fullName evidence="1">Retrovirus-related Pol polyprotein from transposon TNT 1-94</fullName>
    </submittedName>
</protein>
<reference evidence="1" key="2">
    <citation type="journal article" date="2024" name="Plant">
        <title>Genomic evolution and insights into agronomic trait innovations of Sesamum species.</title>
        <authorList>
            <person name="Miao H."/>
            <person name="Wang L."/>
            <person name="Qu L."/>
            <person name="Liu H."/>
            <person name="Sun Y."/>
            <person name="Le M."/>
            <person name="Wang Q."/>
            <person name="Wei S."/>
            <person name="Zheng Y."/>
            <person name="Lin W."/>
            <person name="Duan Y."/>
            <person name="Cao H."/>
            <person name="Xiong S."/>
            <person name="Wang X."/>
            <person name="Wei L."/>
            <person name="Li C."/>
            <person name="Ma Q."/>
            <person name="Ju M."/>
            <person name="Zhao R."/>
            <person name="Li G."/>
            <person name="Mu C."/>
            <person name="Tian Q."/>
            <person name="Mei H."/>
            <person name="Zhang T."/>
            <person name="Gao T."/>
            <person name="Zhang H."/>
        </authorList>
    </citation>
    <scope>NUCLEOTIDE SEQUENCE</scope>
    <source>
        <strain evidence="1">KEN8</strain>
    </source>
</reference>
<reference evidence="1" key="1">
    <citation type="submission" date="2020-06" db="EMBL/GenBank/DDBJ databases">
        <authorList>
            <person name="Li T."/>
            <person name="Hu X."/>
            <person name="Zhang T."/>
            <person name="Song X."/>
            <person name="Zhang H."/>
            <person name="Dai N."/>
            <person name="Sheng W."/>
            <person name="Hou X."/>
            <person name="Wei L."/>
        </authorList>
    </citation>
    <scope>NUCLEOTIDE SEQUENCE</scope>
    <source>
        <strain evidence="1">KEN8</strain>
        <tissue evidence="1">Leaf</tissue>
    </source>
</reference>
<dbReference type="InterPro" id="IPR039537">
    <property type="entry name" value="Retrotran_Ty1/copia-like"/>
</dbReference>
<accession>A0AAW2RP37</accession>
<name>A0AAW2RP37_9LAMI</name>